<reference evidence="2 3" key="1">
    <citation type="submission" date="2019-03" db="EMBL/GenBank/DDBJ databases">
        <authorList>
            <person name="Gaulin E."/>
            <person name="Dumas B."/>
        </authorList>
    </citation>
    <scope>NUCLEOTIDE SEQUENCE [LARGE SCALE GENOMIC DNA]</scope>
    <source>
        <strain evidence="2">CBS 568.67</strain>
    </source>
</reference>
<sequence length="88" mass="9559">MVATFPIPTLDTNELHKSNEERQVTLATSAPAFADDIIAFDLGPPPALGPLLFRQVAMDSKLATSIPLSPSERQEAMLWCTSMSSLQE</sequence>
<keyword evidence="3" id="KW-1185">Reference proteome</keyword>
<name>A0A485KRE4_9STRA</name>
<evidence type="ECO:0000313" key="2">
    <source>
        <dbReference type="EMBL" id="VFT87717.1"/>
    </source>
</evidence>
<dbReference type="AlphaFoldDB" id="A0A485KRE4"/>
<dbReference type="EMBL" id="VJMH01005234">
    <property type="protein sequence ID" value="KAF0698522.1"/>
    <property type="molecule type" value="Genomic_DNA"/>
</dbReference>
<dbReference type="EMBL" id="CAADRA010005255">
    <property type="protein sequence ID" value="VFT87717.1"/>
    <property type="molecule type" value="Genomic_DNA"/>
</dbReference>
<organism evidence="2 3">
    <name type="scientific">Aphanomyces stellatus</name>
    <dbReference type="NCBI Taxonomy" id="120398"/>
    <lineage>
        <taxon>Eukaryota</taxon>
        <taxon>Sar</taxon>
        <taxon>Stramenopiles</taxon>
        <taxon>Oomycota</taxon>
        <taxon>Saprolegniomycetes</taxon>
        <taxon>Saprolegniales</taxon>
        <taxon>Verrucalvaceae</taxon>
        <taxon>Aphanomyces</taxon>
    </lineage>
</organism>
<reference evidence="1" key="2">
    <citation type="submission" date="2019-06" db="EMBL/GenBank/DDBJ databases">
        <title>Genomics analysis of Aphanomyces spp. identifies a new class of oomycete effector associated with host adaptation.</title>
        <authorList>
            <person name="Gaulin E."/>
        </authorList>
    </citation>
    <scope>NUCLEOTIDE SEQUENCE</scope>
    <source>
        <strain evidence="1">CBS 578.67</strain>
    </source>
</reference>
<proteinExistence type="predicted"/>
<dbReference type="Proteomes" id="UP000332933">
    <property type="component" value="Unassembled WGS sequence"/>
</dbReference>
<evidence type="ECO:0000313" key="3">
    <source>
        <dbReference type="Proteomes" id="UP000332933"/>
    </source>
</evidence>
<gene>
    <name evidence="2" type="primary">Aste57867_10849</name>
    <name evidence="1" type="ORF">As57867_010809</name>
    <name evidence="2" type="ORF">ASTE57867_10849</name>
</gene>
<accession>A0A485KRE4</accession>
<evidence type="ECO:0000313" key="1">
    <source>
        <dbReference type="EMBL" id="KAF0698522.1"/>
    </source>
</evidence>
<protein>
    <submittedName>
        <fullName evidence="2">Aste57867_10849 protein</fullName>
    </submittedName>
</protein>